<dbReference type="EMBL" id="CP043494">
    <property type="protein sequence ID" value="WNG51735.1"/>
    <property type="molecule type" value="Genomic_DNA"/>
</dbReference>
<gene>
    <name evidence="2" type="ORF">F0U60_52240</name>
</gene>
<evidence type="ECO:0000256" key="1">
    <source>
        <dbReference type="SAM" id="MobiDB-lite"/>
    </source>
</evidence>
<feature type="region of interest" description="Disordered" evidence="1">
    <location>
        <begin position="59"/>
        <end position="82"/>
    </location>
</feature>
<evidence type="ECO:0000313" key="3">
    <source>
        <dbReference type="Proteomes" id="UP001611383"/>
    </source>
</evidence>
<accession>A0ABY9X8L1</accession>
<name>A0ABY9X8L1_9BACT</name>
<organism evidence="2 3">
    <name type="scientific">Archangium minus</name>
    <dbReference type="NCBI Taxonomy" id="83450"/>
    <lineage>
        <taxon>Bacteria</taxon>
        <taxon>Pseudomonadati</taxon>
        <taxon>Myxococcota</taxon>
        <taxon>Myxococcia</taxon>
        <taxon>Myxococcales</taxon>
        <taxon>Cystobacterineae</taxon>
        <taxon>Archangiaceae</taxon>
        <taxon>Archangium</taxon>
    </lineage>
</organism>
<protein>
    <submittedName>
        <fullName evidence="2">DUF2380 domain-containing protein</fullName>
    </submittedName>
</protein>
<dbReference type="Proteomes" id="UP001611383">
    <property type="component" value="Chromosome"/>
</dbReference>
<reference evidence="2 3" key="1">
    <citation type="submission" date="2019-08" db="EMBL/GenBank/DDBJ databases">
        <title>Archangium and Cystobacter genomes.</title>
        <authorList>
            <person name="Chen I.-C.K."/>
            <person name="Wielgoss S."/>
        </authorList>
    </citation>
    <scope>NUCLEOTIDE SEQUENCE [LARGE SCALE GENOMIC DNA]</scope>
    <source>
        <strain evidence="2 3">Cbm 6</strain>
    </source>
</reference>
<sequence>MRRAWKDFIRSRPRASPEEIYRHAGELIFRFELTGPILPYHRGGKVRRRDDEVLRAPRAKAVSVHGRSHPHAPVAPARASVS</sequence>
<keyword evidence="3" id="KW-1185">Reference proteome</keyword>
<evidence type="ECO:0000313" key="2">
    <source>
        <dbReference type="EMBL" id="WNG51735.1"/>
    </source>
</evidence>
<proteinExistence type="predicted"/>